<gene>
    <name evidence="2" type="ORF">Slin15195_G067450</name>
</gene>
<evidence type="ECO:0000313" key="3">
    <source>
        <dbReference type="Proteomes" id="UP001056384"/>
    </source>
</evidence>
<name>A0A9Q9AZC1_9PEZI</name>
<feature type="region of interest" description="Disordered" evidence="1">
    <location>
        <begin position="178"/>
        <end position="199"/>
    </location>
</feature>
<feature type="region of interest" description="Disordered" evidence="1">
    <location>
        <begin position="103"/>
        <end position="143"/>
    </location>
</feature>
<dbReference type="EMBL" id="CP099422">
    <property type="protein sequence ID" value="USW53426.1"/>
    <property type="molecule type" value="Genomic_DNA"/>
</dbReference>
<reference evidence="2" key="1">
    <citation type="submission" date="2022-06" db="EMBL/GenBank/DDBJ databases">
        <title>Complete genome sequences of two strains of the flax pathogen Septoria linicola.</title>
        <authorList>
            <person name="Lapalu N."/>
            <person name="Simon A."/>
            <person name="Demenou B."/>
            <person name="Paumier D."/>
            <person name="Guillot M.-P."/>
            <person name="Gout L."/>
            <person name="Valade R."/>
        </authorList>
    </citation>
    <scope>NUCLEOTIDE SEQUENCE</scope>
    <source>
        <strain evidence="2">SE15195</strain>
    </source>
</reference>
<organism evidence="2 3">
    <name type="scientific">Septoria linicola</name>
    <dbReference type="NCBI Taxonomy" id="215465"/>
    <lineage>
        <taxon>Eukaryota</taxon>
        <taxon>Fungi</taxon>
        <taxon>Dikarya</taxon>
        <taxon>Ascomycota</taxon>
        <taxon>Pezizomycotina</taxon>
        <taxon>Dothideomycetes</taxon>
        <taxon>Dothideomycetidae</taxon>
        <taxon>Mycosphaerellales</taxon>
        <taxon>Mycosphaerellaceae</taxon>
        <taxon>Septoria</taxon>
    </lineage>
</organism>
<protein>
    <submittedName>
        <fullName evidence="2">Uncharacterized protein</fullName>
    </submittedName>
</protein>
<feature type="compositionally biased region" description="Acidic residues" evidence="1">
    <location>
        <begin position="184"/>
        <end position="199"/>
    </location>
</feature>
<dbReference type="Proteomes" id="UP001056384">
    <property type="component" value="Chromosome 5"/>
</dbReference>
<dbReference type="AlphaFoldDB" id="A0A9Q9AZC1"/>
<evidence type="ECO:0000313" key="2">
    <source>
        <dbReference type="EMBL" id="USW53426.1"/>
    </source>
</evidence>
<proteinExistence type="predicted"/>
<sequence>MAYFEGAPSPEIHPFMAAMMFTQTGHPTLGRRYMGFGASPFYAGGPVPSHQMNRLRHGMQPHGMARTMFGAGEYPFPQYPFPLGYGFTHLPWTGPGFSAPGAGGSTPSNYSGSTTSYNSTWPGSTMDSSTGSSSRGGTSSLGGMSTLGGSTLFDMNSLNSMASMWANPYMAGFGNMMSGGLPGPDDDDGDDGTWDPDFDEDDPFTAYLRAVKKGRKRKGKSMNCMTMNPIFGMPSMGMGSCMPLGCM</sequence>
<accession>A0A9Q9AZC1</accession>
<evidence type="ECO:0000256" key="1">
    <source>
        <dbReference type="SAM" id="MobiDB-lite"/>
    </source>
</evidence>
<keyword evidence="3" id="KW-1185">Reference proteome</keyword>